<reference evidence="1 2" key="1">
    <citation type="submission" date="2016-10" db="EMBL/GenBank/DDBJ databases">
        <authorList>
            <person name="de Groot N.N."/>
        </authorList>
    </citation>
    <scope>NUCLEOTIDE SEQUENCE [LARGE SCALE GENOMIC DNA]</scope>
    <source>
        <strain evidence="1 2">ATCC 35958</strain>
    </source>
</reference>
<evidence type="ECO:0000313" key="1">
    <source>
        <dbReference type="EMBL" id="SER72360.1"/>
    </source>
</evidence>
<gene>
    <name evidence="1" type="ORF">SAMN02982919_02884</name>
</gene>
<name>A0A1H9RHR9_9BURK</name>
<evidence type="ECO:0000313" key="2">
    <source>
        <dbReference type="Proteomes" id="UP000199766"/>
    </source>
</evidence>
<dbReference type="InterPro" id="IPR014729">
    <property type="entry name" value="Rossmann-like_a/b/a_fold"/>
</dbReference>
<protein>
    <submittedName>
        <fullName evidence="1">Queuosine biosynthesis protein QueC</fullName>
    </submittedName>
</protein>
<dbReference type="OrthoDB" id="9789567at2"/>
<dbReference type="RefSeq" id="WP_091458831.1">
    <property type="nucleotide sequence ID" value="NZ_FOGD01000013.1"/>
</dbReference>
<proteinExistence type="predicted"/>
<dbReference type="EMBL" id="FOGD01000013">
    <property type="protein sequence ID" value="SER72360.1"/>
    <property type="molecule type" value="Genomic_DNA"/>
</dbReference>
<sequence length="421" mass="45669">MMKVLCTSIDHLPATLADGERAFTLFKSAKRAGIGTIAKGWRGSLRRKGFAPSAQTWDFVQFCLSACAADLCCPRNTSADGWTRTIELTVALHEPLRWTPWKVHAEALLKVLTGDYWTLNFVDGGVAPPNGKPQPLVHDCVSLLSGGLDSLVGGINLVSEGRRPAFVSQLAHEDSERQRRYAAMLGGGATHMQWSHGISFSGRREPSTRGRSLAFYAFAVLAASRIAGAPVQVFIPENGLICINPPLVPGRVASLSTRTTHPLFIAKLQELLDGLNIGVHLELPYQFKTKGEMLQECADQALLSNVASDSTSCGRYRTYNRIHCGRCVPCMIRRAAFLAWGPGRDATQYVYQSVVGSDKSSGPDDPMAAALAVLLAKEKGLNRFLGGTLAFASLAERPAYRRVLQAGFDELENLLRGDGLL</sequence>
<dbReference type="InterPro" id="IPR049676">
    <property type="entry name" value="QatC"/>
</dbReference>
<accession>A0A1H9RHR9</accession>
<dbReference type="Gene3D" id="3.40.50.620">
    <property type="entry name" value="HUPs"/>
    <property type="match status" value="1"/>
</dbReference>
<keyword evidence="2" id="KW-1185">Reference proteome</keyword>
<dbReference type="SUPFAM" id="SSF52402">
    <property type="entry name" value="Adenine nucleotide alpha hydrolases-like"/>
    <property type="match status" value="1"/>
</dbReference>
<dbReference type="Proteomes" id="UP000199766">
    <property type="component" value="Unassembled WGS sequence"/>
</dbReference>
<dbReference type="AlphaFoldDB" id="A0A1H9RHR9"/>
<organism evidence="1 2">
    <name type="scientific">Giesbergeria anulus</name>
    <dbReference type="NCBI Taxonomy" id="180197"/>
    <lineage>
        <taxon>Bacteria</taxon>
        <taxon>Pseudomonadati</taxon>
        <taxon>Pseudomonadota</taxon>
        <taxon>Betaproteobacteria</taxon>
        <taxon>Burkholderiales</taxon>
        <taxon>Comamonadaceae</taxon>
        <taxon>Giesbergeria</taxon>
    </lineage>
</organism>
<dbReference type="NCBIfam" id="NF041925">
    <property type="entry name" value="QatC"/>
    <property type="match status" value="1"/>
</dbReference>
<dbReference type="STRING" id="180197.SAMN02982919_02884"/>